<name>A0A8X7T1Y8_9BASI</name>
<evidence type="ECO:0000256" key="1">
    <source>
        <dbReference type="SAM" id="MobiDB-lite"/>
    </source>
</evidence>
<gene>
    <name evidence="3" type="ORF">A4X09_0g7135</name>
</gene>
<dbReference type="AlphaFoldDB" id="A0A8X7T1Y8"/>
<reference evidence="3" key="2">
    <citation type="journal article" date="2019" name="IMA Fungus">
        <title>Genome sequencing and comparison of five Tilletia species to identify candidate genes for the detection of regulated species infecting wheat.</title>
        <authorList>
            <person name="Nguyen H.D.T."/>
            <person name="Sultana T."/>
            <person name="Kesanakurti P."/>
            <person name="Hambleton S."/>
        </authorList>
    </citation>
    <scope>NUCLEOTIDE SEQUENCE</scope>
    <source>
        <strain evidence="3">DAOMC 236422</strain>
    </source>
</reference>
<keyword evidence="2" id="KW-0732">Signal</keyword>
<organism evidence="3 4">
    <name type="scientific">Tilletia walkeri</name>
    <dbReference type="NCBI Taxonomy" id="117179"/>
    <lineage>
        <taxon>Eukaryota</taxon>
        <taxon>Fungi</taxon>
        <taxon>Dikarya</taxon>
        <taxon>Basidiomycota</taxon>
        <taxon>Ustilaginomycotina</taxon>
        <taxon>Exobasidiomycetes</taxon>
        <taxon>Tilletiales</taxon>
        <taxon>Tilletiaceae</taxon>
        <taxon>Tilletia</taxon>
    </lineage>
</organism>
<feature type="compositionally biased region" description="Basic and acidic residues" evidence="1">
    <location>
        <begin position="456"/>
        <end position="473"/>
    </location>
</feature>
<comment type="caution">
    <text evidence="3">The sequence shown here is derived from an EMBL/GenBank/DDBJ whole genome shotgun (WGS) entry which is preliminary data.</text>
</comment>
<dbReference type="EMBL" id="LWDG02000607">
    <property type="protein sequence ID" value="KAE8263810.1"/>
    <property type="molecule type" value="Genomic_DNA"/>
</dbReference>
<accession>A0A8X7T1Y8</accession>
<dbReference type="Proteomes" id="UP000078113">
    <property type="component" value="Unassembled WGS sequence"/>
</dbReference>
<sequence>MIKITSWALVLGALASSTAAGFVNRQPTAVFNLTSPLGRSFLSDSPALRARGDLPSGSGCNFDADCSTGWCSFDFEIGNNAYVNYASKTCKPMPYSGPCSSSSQCSTGNCDSTSSTCAYANDPARTSLLALSPPVLASQCEILVSGMLSASTTSVVRVRQHTIAASACKPTDPSCAANGVGARITAASQGSGLRAISTTMAETAPIDSTWTVIRTPICALWDWQDSDAIPDRSACRTSVVRAPTRSWDLPHVEQHIIHGIVEHNHYFLAHKHIDLDPDDFFHFHFHFVHDYVEACDHKLGLFDLKFDHDYVEAGDYKQSIYNFEFDYCHDVEAGEHEYERIDDEVDNQFLIVDSHVWVEHDDQACYDLGQYCDIQICVDEQEQQQHHVKIQHIVDHLQVDHIGDDQQAHKHVHFFHHKQVDFDFDKNHSRLVQHEPSDDDDDQVEHDYLYPYAYQDSHHNHDEDNHENNHDDDSSALAARRSLLDEPVLPIGLLPCQAQPRRHTGVASEL</sequence>
<reference evidence="3" key="1">
    <citation type="submission" date="2016-04" db="EMBL/GenBank/DDBJ databases">
        <authorList>
            <person name="Nguyen H.D."/>
            <person name="Samba Siva P."/>
            <person name="Cullis J."/>
            <person name="Levesque C.A."/>
            <person name="Hambleton S."/>
        </authorList>
    </citation>
    <scope>NUCLEOTIDE SEQUENCE</scope>
    <source>
        <strain evidence="3">DAOMC 236422</strain>
    </source>
</reference>
<evidence type="ECO:0008006" key="5">
    <source>
        <dbReference type="Google" id="ProtNLM"/>
    </source>
</evidence>
<evidence type="ECO:0000313" key="4">
    <source>
        <dbReference type="Proteomes" id="UP000078113"/>
    </source>
</evidence>
<feature type="signal peptide" evidence="2">
    <location>
        <begin position="1"/>
        <end position="20"/>
    </location>
</feature>
<evidence type="ECO:0000256" key="2">
    <source>
        <dbReference type="SAM" id="SignalP"/>
    </source>
</evidence>
<protein>
    <recommendedName>
        <fullName evidence="5">Tyrosinase copper-binding domain-containing protein</fullName>
    </recommendedName>
</protein>
<proteinExistence type="predicted"/>
<evidence type="ECO:0000313" key="3">
    <source>
        <dbReference type="EMBL" id="KAE8263810.1"/>
    </source>
</evidence>
<feature type="region of interest" description="Disordered" evidence="1">
    <location>
        <begin position="456"/>
        <end position="475"/>
    </location>
</feature>
<keyword evidence="4" id="KW-1185">Reference proteome</keyword>
<feature type="chain" id="PRO_5036481914" description="Tyrosinase copper-binding domain-containing protein" evidence="2">
    <location>
        <begin position="21"/>
        <end position="510"/>
    </location>
</feature>